<dbReference type="SUPFAM" id="SSF51905">
    <property type="entry name" value="FAD/NAD(P)-binding domain"/>
    <property type="match status" value="2"/>
</dbReference>
<dbReference type="GO" id="GO:0050661">
    <property type="term" value="F:NADP binding"/>
    <property type="evidence" value="ECO:0007669"/>
    <property type="project" value="InterPro"/>
</dbReference>
<dbReference type="EMBL" id="VIGI01000006">
    <property type="protein sequence ID" value="KAB8298593.1"/>
    <property type="molecule type" value="Genomic_DNA"/>
</dbReference>
<keyword evidence="4" id="KW-0521">NADP</keyword>
<keyword evidence="8" id="KW-1185">Reference proteome</keyword>
<evidence type="ECO:0000256" key="2">
    <source>
        <dbReference type="ARBA" id="ARBA00022630"/>
    </source>
</evidence>
<dbReference type="GO" id="GO:0004499">
    <property type="term" value="F:N,N-dimethylaniline monooxygenase activity"/>
    <property type="evidence" value="ECO:0007669"/>
    <property type="project" value="InterPro"/>
</dbReference>
<evidence type="ECO:0000256" key="5">
    <source>
        <dbReference type="ARBA" id="ARBA00023002"/>
    </source>
</evidence>
<dbReference type="Pfam" id="PF01946">
    <property type="entry name" value="Thi4"/>
    <property type="match status" value="1"/>
</dbReference>
<dbReference type="InterPro" id="IPR036188">
    <property type="entry name" value="FAD/NAD-bd_sf"/>
</dbReference>
<accession>A0A5N6K793</accession>
<gene>
    <name evidence="7" type="ORF">EYC80_000772</name>
</gene>
<protein>
    <recommendedName>
        <fullName evidence="9">FAD/NAD(P)-binding domain-containing protein</fullName>
    </recommendedName>
</protein>
<evidence type="ECO:0000313" key="7">
    <source>
        <dbReference type="EMBL" id="KAB8298593.1"/>
    </source>
</evidence>
<dbReference type="OrthoDB" id="66881at2759"/>
<comment type="caution">
    <text evidence="7">The sequence shown here is derived from an EMBL/GenBank/DDBJ whole genome shotgun (WGS) entry which is preliminary data.</text>
</comment>
<dbReference type="InterPro" id="IPR020946">
    <property type="entry name" value="Flavin_mOase-like"/>
</dbReference>
<name>A0A5N6K793_MONLA</name>
<dbReference type="GO" id="GO:0050660">
    <property type="term" value="F:flavin adenine dinucleotide binding"/>
    <property type="evidence" value="ECO:0007669"/>
    <property type="project" value="InterPro"/>
</dbReference>
<dbReference type="PANTHER" id="PTHR43872">
    <property type="entry name" value="MONOOXYGENASE, PUTATIVE (AFU_ORTHOLOGUE AFUA_8G02570)-RELATED"/>
    <property type="match status" value="1"/>
</dbReference>
<dbReference type="Gene3D" id="3.50.50.60">
    <property type="entry name" value="FAD/NAD(P)-binding domain"/>
    <property type="match status" value="2"/>
</dbReference>
<organism evidence="7 8">
    <name type="scientific">Monilinia laxa</name>
    <name type="common">Brown rot fungus</name>
    <name type="synonym">Sclerotinia laxa</name>
    <dbReference type="NCBI Taxonomy" id="61186"/>
    <lineage>
        <taxon>Eukaryota</taxon>
        <taxon>Fungi</taxon>
        <taxon>Dikarya</taxon>
        <taxon>Ascomycota</taxon>
        <taxon>Pezizomycotina</taxon>
        <taxon>Leotiomycetes</taxon>
        <taxon>Helotiales</taxon>
        <taxon>Sclerotiniaceae</taxon>
        <taxon>Monilinia</taxon>
    </lineage>
</organism>
<reference evidence="7 8" key="1">
    <citation type="submission" date="2019-06" db="EMBL/GenBank/DDBJ databases">
        <title>Genome Sequence of the Brown Rot Fungal Pathogen Monilinia laxa.</title>
        <authorList>
            <person name="De Miccolis Angelini R.M."/>
            <person name="Landi L."/>
            <person name="Abate D."/>
            <person name="Pollastro S."/>
            <person name="Romanazzi G."/>
            <person name="Faretra F."/>
        </authorList>
    </citation>
    <scope>NUCLEOTIDE SEQUENCE [LARGE SCALE GENOMIC DNA]</scope>
    <source>
        <strain evidence="7 8">Mlax316</strain>
    </source>
</reference>
<evidence type="ECO:0000256" key="6">
    <source>
        <dbReference type="ARBA" id="ARBA00023033"/>
    </source>
</evidence>
<evidence type="ECO:0000313" key="8">
    <source>
        <dbReference type="Proteomes" id="UP000326757"/>
    </source>
</evidence>
<dbReference type="FunFam" id="3.50.50.60:FF:000228">
    <property type="entry name" value="FAD-containing monooxygenase EthA"/>
    <property type="match status" value="1"/>
</dbReference>
<keyword evidence="6" id="KW-0503">Monooxygenase</keyword>
<dbReference type="PANTHER" id="PTHR43872:SF1">
    <property type="entry name" value="MONOOXYGENASE, PUTATIVE (AFU_ORTHOLOGUE AFUA_8G02570)-RELATED"/>
    <property type="match status" value="1"/>
</dbReference>
<evidence type="ECO:0000256" key="1">
    <source>
        <dbReference type="ARBA" id="ARBA00001974"/>
    </source>
</evidence>
<keyword evidence="3" id="KW-0274">FAD</keyword>
<keyword evidence="2" id="KW-0285">Flavoprotein</keyword>
<sequence length="494" mass="56134">MGSIERSENCDYDVVIVGASISGINTAYYIQTEFPDLKYTILENRGVIGGTWDLFRYPGIRSDSDLYTLGFTWRPWTSPTAIAEGESIRRYVKESAEEYGIDKKIQFHHHVTSADWSTEQEQWSLSADADGKKRTIKGRWIIWSTGYYDYAQPLQVKIPGIDNFKGKTIHPQFWPEDLDYEDKKIVVIGSGATALTLIPNLAEKARKVTMLQRSPAYVLSVPKEDPMGNLVFKYLPNRMASQLVRWKTIVTISLFYHFCTNFPNAARNFLQKQAKRDLPSSIPVDPNFKPSYNPWEQRLGICPDSDFFKCLHTKKADVVTGKIKTITSSGIDLESGNTLDADIIVTATGLKMQLAGGAKLTVDGEPYDLSTKYMWKGVMLQDLPNSVFVIGYTNTSYSLGADVTAIFWMRLLKHMRKNNFSSTVPKVHDKKLKPSRILRLKATYIKKAKGSLPIVGDRGPWKQRNNYLIDYWTARYGNLTEGLEFSDRAFDKNK</sequence>
<keyword evidence="5" id="KW-0560">Oxidoreductase</keyword>
<comment type="cofactor">
    <cofactor evidence="1">
        <name>FAD</name>
        <dbReference type="ChEBI" id="CHEBI:57692"/>
    </cofactor>
</comment>
<dbReference type="AlphaFoldDB" id="A0A5N6K793"/>
<evidence type="ECO:0008006" key="9">
    <source>
        <dbReference type="Google" id="ProtNLM"/>
    </source>
</evidence>
<evidence type="ECO:0000256" key="4">
    <source>
        <dbReference type="ARBA" id="ARBA00022857"/>
    </source>
</evidence>
<dbReference type="Proteomes" id="UP000326757">
    <property type="component" value="Unassembled WGS sequence"/>
</dbReference>
<dbReference type="Pfam" id="PF00743">
    <property type="entry name" value="FMO-like"/>
    <property type="match status" value="1"/>
</dbReference>
<proteinExistence type="predicted"/>
<dbReference type="InterPro" id="IPR051820">
    <property type="entry name" value="FAD-binding_MO"/>
</dbReference>
<evidence type="ECO:0000256" key="3">
    <source>
        <dbReference type="ARBA" id="ARBA00022827"/>
    </source>
</evidence>